<evidence type="ECO:0000256" key="7">
    <source>
        <dbReference type="ARBA" id="ARBA00022833"/>
    </source>
</evidence>
<feature type="compositionally biased region" description="Basic and acidic residues" evidence="9">
    <location>
        <begin position="96"/>
        <end position="110"/>
    </location>
</feature>
<gene>
    <name evidence="11" type="ORF">LTRI10_LOCUS918</name>
</gene>
<evidence type="ECO:0000256" key="9">
    <source>
        <dbReference type="SAM" id="MobiDB-lite"/>
    </source>
</evidence>
<dbReference type="PANTHER" id="PTHR22937">
    <property type="entry name" value="E3 UBIQUITIN-PROTEIN LIGASE RNF165"/>
    <property type="match status" value="1"/>
</dbReference>
<dbReference type="Proteomes" id="UP001497516">
    <property type="component" value="Chromosome 1"/>
</dbReference>
<accession>A0AAV2C931</accession>
<dbReference type="PANTHER" id="PTHR22937:SF214">
    <property type="entry name" value="RING-TYPE E3 UBIQUITIN TRANSFERASE"/>
    <property type="match status" value="1"/>
</dbReference>
<organism evidence="11 12">
    <name type="scientific">Linum trigynum</name>
    <dbReference type="NCBI Taxonomy" id="586398"/>
    <lineage>
        <taxon>Eukaryota</taxon>
        <taxon>Viridiplantae</taxon>
        <taxon>Streptophyta</taxon>
        <taxon>Embryophyta</taxon>
        <taxon>Tracheophyta</taxon>
        <taxon>Spermatophyta</taxon>
        <taxon>Magnoliopsida</taxon>
        <taxon>eudicotyledons</taxon>
        <taxon>Gunneridae</taxon>
        <taxon>Pentapetalae</taxon>
        <taxon>rosids</taxon>
        <taxon>fabids</taxon>
        <taxon>Malpighiales</taxon>
        <taxon>Linaceae</taxon>
        <taxon>Linum</taxon>
    </lineage>
</organism>
<feature type="region of interest" description="Disordered" evidence="9">
    <location>
        <begin position="54"/>
        <end position="191"/>
    </location>
</feature>
<dbReference type="SUPFAM" id="SSF57850">
    <property type="entry name" value="RING/U-box"/>
    <property type="match status" value="1"/>
</dbReference>
<dbReference type="PROSITE" id="PS50089">
    <property type="entry name" value="ZF_RING_2"/>
    <property type="match status" value="1"/>
</dbReference>
<proteinExistence type="predicted"/>
<feature type="region of interest" description="Disordered" evidence="9">
    <location>
        <begin position="218"/>
        <end position="295"/>
    </location>
</feature>
<keyword evidence="3" id="KW-0808">Transferase</keyword>
<feature type="compositionally biased region" description="Polar residues" evidence="9">
    <location>
        <begin position="339"/>
        <end position="349"/>
    </location>
</feature>
<feature type="region of interest" description="Disordered" evidence="9">
    <location>
        <begin position="339"/>
        <end position="378"/>
    </location>
</feature>
<dbReference type="InterPro" id="IPR013083">
    <property type="entry name" value="Znf_RING/FYVE/PHD"/>
</dbReference>
<evidence type="ECO:0000256" key="2">
    <source>
        <dbReference type="ARBA" id="ARBA00012483"/>
    </source>
</evidence>
<feature type="compositionally biased region" description="Low complexity" evidence="9">
    <location>
        <begin position="218"/>
        <end position="229"/>
    </location>
</feature>
<dbReference type="Pfam" id="PF13639">
    <property type="entry name" value="zf-RING_2"/>
    <property type="match status" value="1"/>
</dbReference>
<dbReference type="InterPro" id="IPR045191">
    <property type="entry name" value="MBR1/2-like"/>
</dbReference>
<dbReference type="AlphaFoldDB" id="A0AAV2C931"/>
<name>A0AAV2C931_9ROSI</name>
<evidence type="ECO:0000313" key="12">
    <source>
        <dbReference type="Proteomes" id="UP001497516"/>
    </source>
</evidence>
<dbReference type="GO" id="GO:0008270">
    <property type="term" value="F:zinc ion binding"/>
    <property type="evidence" value="ECO:0007669"/>
    <property type="project" value="UniProtKB-KW"/>
</dbReference>
<dbReference type="GO" id="GO:0061630">
    <property type="term" value="F:ubiquitin protein ligase activity"/>
    <property type="evidence" value="ECO:0007669"/>
    <property type="project" value="UniProtKB-EC"/>
</dbReference>
<evidence type="ECO:0000256" key="4">
    <source>
        <dbReference type="ARBA" id="ARBA00022723"/>
    </source>
</evidence>
<feature type="compositionally biased region" description="Low complexity" evidence="9">
    <location>
        <begin position="268"/>
        <end position="279"/>
    </location>
</feature>
<keyword evidence="7" id="KW-0862">Zinc</keyword>
<feature type="compositionally biased region" description="Basic and acidic residues" evidence="9">
    <location>
        <begin position="1"/>
        <end position="10"/>
    </location>
</feature>
<keyword evidence="12" id="KW-1185">Reference proteome</keyword>
<feature type="compositionally biased region" description="Polar residues" evidence="9">
    <location>
        <begin position="54"/>
        <end position="63"/>
    </location>
</feature>
<evidence type="ECO:0000259" key="10">
    <source>
        <dbReference type="PROSITE" id="PS50089"/>
    </source>
</evidence>
<evidence type="ECO:0000256" key="1">
    <source>
        <dbReference type="ARBA" id="ARBA00000900"/>
    </source>
</evidence>
<feature type="domain" description="RING-type" evidence="10">
    <location>
        <begin position="506"/>
        <end position="547"/>
    </location>
</feature>
<evidence type="ECO:0000256" key="3">
    <source>
        <dbReference type="ARBA" id="ARBA00022679"/>
    </source>
</evidence>
<reference evidence="11 12" key="1">
    <citation type="submission" date="2024-04" db="EMBL/GenBank/DDBJ databases">
        <authorList>
            <person name="Fracassetti M."/>
        </authorList>
    </citation>
    <scope>NUCLEOTIDE SEQUENCE [LARGE SCALE GENOMIC DNA]</scope>
</reference>
<feature type="compositionally biased region" description="Polar residues" evidence="9">
    <location>
        <begin position="140"/>
        <end position="168"/>
    </location>
</feature>
<feature type="compositionally biased region" description="Low complexity" evidence="9">
    <location>
        <begin position="64"/>
        <end position="83"/>
    </location>
</feature>
<evidence type="ECO:0000256" key="8">
    <source>
        <dbReference type="PROSITE-ProRule" id="PRU00175"/>
    </source>
</evidence>
<evidence type="ECO:0000256" key="5">
    <source>
        <dbReference type="ARBA" id="ARBA00022771"/>
    </source>
</evidence>
<keyword evidence="5 8" id="KW-0863">Zinc-finger</keyword>
<comment type="catalytic activity">
    <reaction evidence="1">
        <text>S-ubiquitinyl-[E2 ubiquitin-conjugating enzyme]-L-cysteine + [acceptor protein]-L-lysine = [E2 ubiquitin-conjugating enzyme]-L-cysteine + N(6)-ubiquitinyl-[acceptor protein]-L-lysine.</text>
        <dbReference type="EC" id="2.3.2.27"/>
    </reaction>
</comment>
<protein>
    <recommendedName>
        <fullName evidence="2">RING-type E3 ubiquitin transferase</fullName>
        <ecNumber evidence="2">2.3.2.27</ecNumber>
    </recommendedName>
</protein>
<feature type="compositionally biased region" description="Polar residues" evidence="9">
    <location>
        <begin position="84"/>
        <end position="95"/>
    </location>
</feature>
<dbReference type="EC" id="2.3.2.27" evidence="2"/>
<dbReference type="SMART" id="SM00184">
    <property type="entry name" value="RING"/>
    <property type="match status" value="1"/>
</dbReference>
<feature type="region of interest" description="Disordered" evidence="9">
    <location>
        <begin position="1"/>
        <end position="36"/>
    </location>
</feature>
<dbReference type="EMBL" id="OZ034813">
    <property type="protein sequence ID" value="CAL1352989.1"/>
    <property type="molecule type" value="Genomic_DNA"/>
</dbReference>
<dbReference type="Gene3D" id="3.30.40.10">
    <property type="entry name" value="Zinc/RING finger domain, C3HC4 (zinc finger)"/>
    <property type="match status" value="1"/>
</dbReference>
<keyword evidence="4" id="KW-0479">Metal-binding</keyword>
<sequence length="568" mass="61817">MDEYSGKRGPDGLLVSRKGSSLLLRDTGNNKDQNGQFCNRIGCSGRLNAAKGTTQINYTGKPQSSRSSIRPSSSGKEIAGSSSRNYSAVNNSTRKSLPECRKKVSSRVEPDSSSESAGIQGDPDVPELETSSRKLHKGNKSSSAEAHTSVIASSTQVGSSSLASSTMSHGDFPQRSILGHPHTLASSSSSLPLKNLVQGKRSNVGRNGLRNFRCNSVSDVVSSGSSSSSETSLTKRKDPVKKRVFHGESSNSSVKGKKMASSLPEGRSSSLPTSGISISDSRRARTVPPIRDNPVSSVRTRRSVTGFNYNRPQGTRNSLALTEAHTLVPQVPQHDMSIDLSSPTTSSHQFFMEPSLGRPSYSRPGSSSASSRGIRPSSPIAEISNMRSLLNRESFRRYNMDGIAEVLLALERIEQDEELTYEQLLVLETNLFLSGLNFHDQHRDMRLDIDNMSYEELLALEERMGTVSTAVKEDELSDCLKTSIYQLVSMDGASRNLSTDMEDIKCSICQEEYGDGDELGRLRCEHEYHLNCVHQWLRLKNWCPVCKAPAVVPTEPASPSSPSSSSSL</sequence>
<feature type="compositionally biased region" description="Low complexity" evidence="9">
    <location>
        <begin position="354"/>
        <end position="378"/>
    </location>
</feature>
<keyword evidence="6" id="KW-0833">Ubl conjugation pathway</keyword>
<dbReference type="InterPro" id="IPR001841">
    <property type="entry name" value="Znf_RING"/>
</dbReference>
<evidence type="ECO:0000256" key="6">
    <source>
        <dbReference type="ARBA" id="ARBA00022786"/>
    </source>
</evidence>
<evidence type="ECO:0000313" key="11">
    <source>
        <dbReference type="EMBL" id="CAL1352989.1"/>
    </source>
</evidence>